<gene>
    <name evidence="1" type="ORF">PS631_04092</name>
</gene>
<dbReference type="AlphaFoldDB" id="A0A5E6VCP5"/>
<proteinExistence type="predicted"/>
<dbReference type="EMBL" id="CABVHF010000017">
    <property type="protein sequence ID" value="VVN15480.1"/>
    <property type="molecule type" value="Genomic_DNA"/>
</dbReference>
<evidence type="ECO:0000313" key="1">
    <source>
        <dbReference type="EMBL" id="VVN15480.1"/>
    </source>
</evidence>
<evidence type="ECO:0000313" key="2">
    <source>
        <dbReference type="Proteomes" id="UP000399692"/>
    </source>
</evidence>
<dbReference type="Proteomes" id="UP000399692">
    <property type="component" value="Unassembled WGS sequence"/>
</dbReference>
<organism evidence="1 2">
    <name type="scientific">Pseudomonas fluorescens</name>
    <dbReference type="NCBI Taxonomy" id="294"/>
    <lineage>
        <taxon>Bacteria</taxon>
        <taxon>Pseudomonadati</taxon>
        <taxon>Pseudomonadota</taxon>
        <taxon>Gammaproteobacteria</taxon>
        <taxon>Pseudomonadales</taxon>
        <taxon>Pseudomonadaceae</taxon>
        <taxon>Pseudomonas</taxon>
    </lineage>
</organism>
<name>A0A5E6VCP5_PSEFL</name>
<protein>
    <submittedName>
        <fullName evidence="1">Uncharacterized protein</fullName>
    </submittedName>
</protein>
<dbReference type="OrthoDB" id="3885828at2"/>
<dbReference type="RefSeq" id="WP_150571130.1">
    <property type="nucleotide sequence ID" value="NZ_CABVHF010000017.1"/>
</dbReference>
<dbReference type="InterPro" id="IPR029061">
    <property type="entry name" value="THDP-binding"/>
</dbReference>
<reference evidence="1 2" key="1">
    <citation type="submission" date="2019-09" db="EMBL/GenBank/DDBJ databases">
        <authorList>
            <person name="Chandra G."/>
            <person name="Truman W A."/>
        </authorList>
    </citation>
    <scope>NUCLEOTIDE SEQUENCE [LARGE SCALE GENOMIC DNA]</scope>
    <source>
        <strain evidence="1">PS631</strain>
    </source>
</reference>
<sequence>MKQQTVGICLVSGDSALRDDVQAVLDRLNHWLGHETPAASQSWPDNNPQCLYRQVAEQAQAYVREHAESHGLYLDLQVFGNAEAARSALHSEHASDSDYVLFDTRQLAPQPASDPLLELLAAQPQAKRSPSSALLLCNADDLGHWLNRLGGNRLLRVPHADQALRRADLLRLFVDHLEHAYFNRLLARTTLQSNEPVALARDIQQRMNARWAGQWDCHFFTGSMVAGFIDSMGALLKGSGCGFHTASNEHALAVSAMAGWQLYRRAYVIVMTSGMLDEMRGTLANLKRAGAPGLVICADSAASVWYAFQGTVDNDNDGHQVIAARGLWQRFIQRPEQSRSCVEAAFAALDGQPAPTFLFATQAVLESRVDTGPQQHLAATATPAQSLDPGQQAALAQVLEVLNNEPAGILWQCGRLTECERQRVMALAQRSGIALADSIIAPGSVTAYADQEPVLNYLGPLSMYGFSRRIHAFLEQPEAEHGKPWLFFIKSKIDQSATPYSEGRLKRLFHIAQVNRRREHIAPFTELAVDLPLTTLLDYLEQHLAVPPALLKARRERLQQLQRTREALPSDQIETLPMTPNFFFHRLGQLLAELIEADGYRYTGVYDVGRCSISAMRNLPRTDAGFSGWYGRALMGDALMSLPYIAVNNRQHVLAFIGDGARALVPDIEQRLAMSLASSADGSQRNVTVMYLANGVLSMIQTYLDKRYACHGAAQVNVPVADGPLWQEQAFGPISVCRARLLQFCPTTLRQALTTPGRLNFFDVWLGHNSEGDGLSLVSETAWSRLNTETL</sequence>
<dbReference type="Gene3D" id="3.40.50.970">
    <property type="match status" value="1"/>
</dbReference>
<accession>A0A5E6VCP5</accession>
<dbReference type="SUPFAM" id="SSF52518">
    <property type="entry name" value="Thiamin diphosphate-binding fold (THDP-binding)"/>
    <property type="match status" value="1"/>
</dbReference>